<accession>A0A3B0UM72</accession>
<evidence type="ECO:0000256" key="1">
    <source>
        <dbReference type="ARBA" id="ARBA00022490"/>
    </source>
</evidence>
<organism evidence="4">
    <name type="scientific">hydrothermal vent metagenome</name>
    <dbReference type="NCBI Taxonomy" id="652676"/>
    <lineage>
        <taxon>unclassified sequences</taxon>
        <taxon>metagenomes</taxon>
        <taxon>ecological metagenomes</taxon>
    </lineage>
</organism>
<dbReference type="PANTHER" id="PTHR34137">
    <property type="entry name" value="EXODEOXYRIBONUCLEASE 7 SMALL SUBUNIT"/>
    <property type="match status" value="1"/>
</dbReference>
<gene>
    <name evidence="4" type="ORF">MNBD_ALPHA12-1712</name>
</gene>
<dbReference type="GO" id="GO:0005829">
    <property type="term" value="C:cytosol"/>
    <property type="evidence" value="ECO:0007669"/>
    <property type="project" value="TreeGrafter"/>
</dbReference>
<dbReference type="PANTHER" id="PTHR34137:SF1">
    <property type="entry name" value="EXODEOXYRIBONUCLEASE 7 SMALL SUBUNIT"/>
    <property type="match status" value="1"/>
</dbReference>
<evidence type="ECO:0000313" key="4">
    <source>
        <dbReference type="EMBL" id="VAW21344.1"/>
    </source>
</evidence>
<dbReference type="GO" id="GO:0009318">
    <property type="term" value="C:exodeoxyribonuclease VII complex"/>
    <property type="evidence" value="ECO:0007669"/>
    <property type="project" value="InterPro"/>
</dbReference>
<dbReference type="Pfam" id="PF02609">
    <property type="entry name" value="Exonuc_VII_S"/>
    <property type="match status" value="1"/>
</dbReference>
<dbReference type="InterPro" id="IPR037004">
    <property type="entry name" value="Exonuc_VII_ssu_sf"/>
</dbReference>
<proteinExistence type="inferred from homology"/>
<dbReference type="NCBIfam" id="TIGR01280">
    <property type="entry name" value="xseB"/>
    <property type="match status" value="1"/>
</dbReference>
<sequence>MAENNATDITSLSFEAALSELEKIVAKLESGDAPLQQSIQIYERGEALKSHCEKLLKAAEAKIEKITLNKAGEATGTVPLDE</sequence>
<keyword evidence="2" id="KW-0540">Nuclease</keyword>
<keyword evidence="1" id="KW-0963">Cytoplasm</keyword>
<dbReference type="Gene3D" id="1.10.287.1040">
    <property type="entry name" value="Exonuclease VII, small subunit"/>
    <property type="match status" value="1"/>
</dbReference>
<dbReference type="InterPro" id="IPR003761">
    <property type="entry name" value="Exonuc_VII_S"/>
</dbReference>
<dbReference type="SUPFAM" id="SSF116842">
    <property type="entry name" value="XseB-like"/>
    <property type="match status" value="1"/>
</dbReference>
<dbReference type="HAMAP" id="MF_00337">
    <property type="entry name" value="Exonuc_7_S"/>
    <property type="match status" value="1"/>
</dbReference>
<protein>
    <submittedName>
        <fullName evidence="4">Exodeoxyribonuclease VII small subunit</fullName>
        <ecNumber evidence="4">3.1.11.6</ecNumber>
    </submittedName>
</protein>
<evidence type="ECO:0000256" key="2">
    <source>
        <dbReference type="ARBA" id="ARBA00022722"/>
    </source>
</evidence>
<dbReference type="GO" id="GO:0006308">
    <property type="term" value="P:DNA catabolic process"/>
    <property type="evidence" value="ECO:0007669"/>
    <property type="project" value="InterPro"/>
</dbReference>
<dbReference type="AlphaFoldDB" id="A0A3B0UM72"/>
<reference evidence="4" key="1">
    <citation type="submission" date="2018-06" db="EMBL/GenBank/DDBJ databases">
        <authorList>
            <person name="Zhirakovskaya E."/>
        </authorList>
    </citation>
    <scope>NUCLEOTIDE SEQUENCE</scope>
</reference>
<keyword evidence="3 4" id="KW-0378">Hydrolase</keyword>
<dbReference type="GO" id="GO:0008855">
    <property type="term" value="F:exodeoxyribonuclease VII activity"/>
    <property type="evidence" value="ECO:0007669"/>
    <property type="project" value="UniProtKB-EC"/>
</dbReference>
<dbReference type="EMBL" id="UOEO01000165">
    <property type="protein sequence ID" value="VAW21344.1"/>
    <property type="molecule type" value="Genomic_DNA"/>
</dbReference>
<dbReference type="NCBIfam" id="NF002139">
    <property type="entry name" value="PRK00977.1-3"/>
    <property type="match status" value="1"/>
</dbReference>
<evidence type="ECO:0000256" key="3">
    <source>
        <dbReference type="ARBA" id="ARBA00022801"/>
    </source>
</evidence>
<name>A0A3B0UM72_9ZZZZ</name>
<dbReference type="EC" id="3.1.11.6" evidence="4"/>